<dbReference type="RefSeq" id="WP_400187423.1">
    <property type="nucleotide sequence ID" value="NZ_JBGORX010000002.1"/>
</dbReference>
<evidence type="ECO:0000256" key="3">
    <source>
        <dbReference type="ARBA" id="ARBA00022448"/>
    </source>
</evidence>
<evidence type="ECO:0000256" key="2">
    <source>
        <dbReference type="ARBA" id="ARBA00010942"/>
    </source>
</evidence>
<keyword evidence="6 8" id="KW-1133">Transmembrane helix</keyword>
<dbReference type="Pfam" id="PF00873">
    <property type="entry name" value="ACR_tran"/>
    <property type="match status" value="1"/>
</dbReference>
<evidence type="ECO:0000256" key="7">
    <source>
        <dbReference type="ARBA" id="ARBA00023136"/>
    </source>
</evidence>
<dbReference type="Proteomes" id="UP001615550">
    <property type="component" value="Unassembled WGS sequence"/>
</dbReference>
<accession>A0ABW8D8R6</accession>
<dbReference type="Gene3D" id="3.30.2090.10">
    <property type="entry name" value="Multidrug efflux transporter AcrB TolC docking domain, DN and DC subdomains"/>
    <property type="match status" value="2"/>
</dbReference>
<feature type="transmembrane region" description="Helical" evidence="8">
    <location>
        <begin position="386"/>
        <end position="405"/>
    </location>
</feature>
<gene>
    <name evidence="9" type="ORF">ACD661_08435</name>
</gene>
<dbReference type="PRINTS" id="PR00702">
    <property type="entry name" value="ACRIFLAVINRP"/>
</dbReference>
<evidence type="ECO:0000256" key="6">
    <source>
        <dbReference type="ARBA" id="ARBA00022989"/>
    </source>
</evidence>
<evidence type="ECO:0000313" key="10">
    <source>
        <dbReference type="Proteomes" id="UP001615550"/>
    </source>
</evidence>
<evidence type="ECO:0000256" key="4">
    <source>
        <dbReference type="ARBA" id="ARBA00022475"/>
    </source>
</evidence>
<comment type="subcellular location">
    <subcellularLocation>
        <location evidence="1">Cell membrane</location>
        <topology evidence="1">Multi-pass membrane protein</topology>
    </subcellularLocation>
</comment>
<protein>
    <submittedName>
        <fullName evidence="9">Efflux RND transporter permease subunit</fullName>
    </submittedName>
</protein>
<feature type="transmembrane region" description="Helical" evidence="8">
    <location>
        <begin position="12"/>
        <end position="29"/>
    </location>
</feature>
<dbReference type="PANTHER" id="PTHR32063:SF17">
    <property type="entry name" value="CATION EFFLUX SYSTEM PROTEIN"/>
    <property type="match status" value="1"/>
</dbReference>
<keyword evidence="5 8" id="KW-0812">Transmembrane</keyword>
<evidence type="ECO:0000313" key="9">
    <source>
        <dbReference type="EMBL" id="MFJ1268577.1"/>
    </source>
</evidence>
<sequence>MIDKLIALCFRRRHIAWGAAILIGIYGYISSTQMTIEAYPELDDVRVSIATQLPGLAAEEIEQQVTIPLERELVSVPYLSEIRSSSTFALSLITMIFKDEASEYFARTRVLEALSSLSLPAGIQPTMDPLTGSGSEIYRYTLESNSKNLMELSEIQRWIVIPTLKQVSGIAEVNNFGGLTKEYQLTLDPMKLRRFNLALADVTNAINNNSAFAGGGRVSRGEQSYIIRGIGQIRTLDELGAVVVTQYQGTPIFIRDLGQVEFGHKEREGILGKNHNPDTIEGIVLMRKGLNPGKVLEGLHEKVDSLQERLKPMGVSIAPYIDRDDLVHLTIHKITHTVIEGIAIVCIVLMLFLGSFRSAIVVTVAIPAALVSVFIFMNLTQMPTNLFSLGAIDFGVIVDGAIVVMETILRRREELPNAPLSVDDTLAATNQVARPIFFATLIIISAYLPLFAFEHAEGKLFRPMAYTVSFALLGALVCSFVLIPGLAYTALRKPQKIRHNHTLIWLTVRYRDLLRDLIKRPGIAYTLGIITLALILVLGATAGREFLPELDEGALWLQADLPPGLSLEKGSEMASTLRESILKHPEISFVVTQLGRNDNGTDPWTPSHIEAPVGLKPYGEWPGRESKQQLISKLAQEFSQMPGFTIGISQPIVDNVNDLVGGAHSPLALRIYGTDLHESRRIGNEIVKVLKNIKGTASASIFQEPPIPQITIKADREKIARYGINVADITNLIQTGLGGAPITIIYVENRNYSATARFPKAEKNSIQALGNLFVNSANGAKIPLSELATLEYHTGESNIAHEQGERQVTVRMDNRGRDLTSYLNEAKQKIDEKVQFDKKQFRLEWAGQFQSQERAEKRLVYILGLMLVLMGLLLFFEFQKLHLVFLILGVVPMATLGGLVTLHLTGETLNVATAVGFIALFGVSIQNAIIMVANIRRVRKLNPSLNRAVIDGAAERLRPVLMTATVASFGMLPAALATGVGTDVQRGLATVIVGGLAVSTLLTLFILPTYYYALVRFLEHKRPKARAWGRKP</sequence>
<evidence type="ECO:0000256" key="5">
    <source>
        <dbReference type="ARBA" id="ARBA00022692"/>
    </source>
</evidence>
<keyword evidence="10" id="KW-1185">Reference proteome</keyword>
<feature type="transmembrane region" description="Helical" evidence="8">
    <location>
        <begin position="911"/>
        <end position="935"/>
    </location>
</feature>
<dbReference type="NCBIfam" id="TIGR00914">
    <property type="entry name" value="2A0601"/>
    <property type="match status" value="1"/>
</dbReference>
<evidence type="ECO:0000256" key="1">
    <source>
        <dbReference type="ARBA" id="ARBA00004651"/>
    </source>
</evidence>
<dbReference type="SUPFAM" id="SSF82714">
    <property type="entry name" value="Multidrug efflux transporter AcrB TolC docking domain, DN and DC subdomains"/>
    <property type="match status" value="2"/>
</dbReference>
<dbReference type="InterPro" id="IPR001036">
    <property type="entry name" value="Acrflvin-R"/>
</dbReference>
<comment type="caution">
    <text evidence="9">The sequence shown here is derived from an EMBL/GenBank/DDBJ whole genome shotgun (WGS) entry which is preliminary data.</text>
</comment>
<comment type="similarity">
    <text evidence="2">Belongs to the resistance-nodulation-cell division (RND) (TC 2.A.6) family.</text>
</comment>
<evidence type="ECO:0000256" key="8">
    <source>
        <dbReference type="SAM" id="Phobius"/>
    </source>
</evidence>
<feature type="transmembrane region" description="Helical" evidence="8">
    <location>
        <begin position="436"/>
        <end position="453"/>
    </location>
</feature>
<dbReference type="Gene3D" id="1.20.1640.10">
    <property type="entry name" value="Multidrug efflux transporter AcrB transmembrane domain"/>
    <property type="match status" value="2"/>
</dbReference>
<feature type="transmembrane region" description="Helical" evidence="8">
    <location>
        <begin position="465"/>
        <end position="491"/>
    </location>
</feature>
<name>A0ABW8D8R6_9GAMM</name>
<dbReference type="InterPro" id="IPR004763">
    <property type="entry name" value="CusA-like"/>
</dbReference>
<keyword evidence="4" id="KW-1003">Cell membrane</keyword>
<proteinExistence type="inferred from homology"/>
<feature type="transmembrane region" description="Helical" evidence="8">
    <location>
        <begin position="523"/>
        <end position="542"/>
    </location>
</feature>
<dbReference type="SUPFAM" id="SSF82866">
    <property type="entry name" value="Multidrug efflux transporter AcrB transmembrane domain"/>
    <property type="match status" value="2"/>
</dbReference>
<feature type="transmembrane region" description="Helical" evidence="8">
    <location>
        <begin position="988"/>
        <end position="1014"/>
    </location>
</feature>
<dbReference type="PANTHER" id="PTHR32063">
    <property type="match status" value="1"/>
</dbReference>
<dbReference type="Gene3D" id="3.30.70.1320">
    <property type="entry name" value="Multidrug efflux transporter AcrB pore domain like"/>
    <property type="match status" value="1"/>
</dbReference>
<dbReference type="EMBL" id="JBGORX010000002">
    <property type="protein sequence ID" value="MFJ1268577.1"/>
    <property type="molecule type" value="Genomic_DNA"/>
</dbReference>
<feature type="transmembrane region" description="Helical" evidence="8">
    <location>
        <begin position="360"/>
        <end position="380"/>
    </location>
</feature>
<dbReference type="Gene3D" id="3.30.70.1440">
    <property type="entry name" value="Multidrug efflux transporter AcrB pore domain"/>
    <property type="match status" value="1"/>
</dbReference>
<feature type="transmembrane region" description="Helical" evidence="8">
    <location>
        <begin position="883"/>
        <end position="905"/>
    </location>
</feature>
<feature type="transmembrane region" description="Helical" evidence="8">
    <location>
        <begin position="956"/>
        <end position="976"/>
    </location>
</feature>
<feature type="transmembrane region" description="Helical" evidence="8">
    <location>
        <begin position="334"/>
        <end position="353"/>
    </location>
</feature>
<reference evidence="9 10" key="1">
    <citation type="submission" date="2024-08" db="EMBL/GenBank/DDBJ databases">
        <title>Draft Genome Sequence of Legionella lytica strain DSB2004, Isolated From a Fire Sprinkler System.</title>
        <authorList>
            <person name="Everhart A.D."/>
            <person name="Kidane D.T."/>
            <person name="Farone A.L."/>
            <person name="Farone M.B."/>
        </authorList>
    </citation>
    <scope>NUCLEOTIDE SEQUENCE [LARGE SCALE GENOMIC DNA]</scope>
    <source>
        <strain evidence="9 10">DSB2004</strain>
    </source>
</reference>
<keyword evidence="7 8" id="KW-0472">Membrane</keyword>
<dbReference type="InterPro" id="IPR027463">
    <property type="entry name" value="AcrB_DN_DC_subdom"/>
</dbReference>
<feature type="transmembrane region" description="Helical" evidence="8">
    <location>
        <begin position="859"/>
        <end position="876"/>
    </location>
</feature>
<dbReference type="SUPFAM" id="SSF82693">
    <property type="entry name" value="Multidrug efflux transporter AcrB pore domain, PN1, PN2, PC1 and PC2 subdomains"/>
    <property type="match status" value="3"/>
</dbReference>
<organism evidence="9 10">
    <name type="scientific">Legionella lytica</name>
    <dbReference type="NCBI Taxonomy" id="96232"/>
    <lineage>
        <taxon>Bacteria</taxon>
        <taxon>Pseudomonadati</taxon>
        <taxon>Pseudomonadota</taxon>
        <taxon>Gammaproteobacteria</taxon>
        <taxon>Legionellales</taxon>
        <taxon>Legionellaceae</taxon>
        <taxon>Legionella</taxon>
    </lineage>
</organism>
<keyword evidence="3" id="KW-0813">Transport</keyword>
<dbReference type="Gene3D" id="3.30.70.1430">
    <property type="entry name" value="Multidrug efflux transporter AcrB pore domain"/>
    <property type="match status" value="2"/>
</dbReference>